<name>A0ABT5DDF8_9BACT</name>
<dbReference type="EMBL" id="JAQNDM010000002">
    <property type="protein sequence ID" value="MDC0711671.1"/>
    <property type="molecule type" value="Genomic_DNA"/>
</dbReference>
<feature type="transmembrane region" description="Helical" evidence="1">
    <location>
        <begin position="25"/>
        <end position="45"/>
    </location>
</feature>
<proteinExistence type="predicted"/>
<organism evidence="2 3">
    <name type="scientific">Stigmatella ashevillensis</name>
    <dbReference type="NCBI Taxonomy" id="2995309"/>
    <lineage>
        <taxon>Bacteria</taxon>
        <taxon>Pseudomonadati</taxon>
        <taxon>Myxococcota</taxon>
        <taxon>Myxococcia</taxon>
        <taxon>Myxococcales</taxon>
        <taxon>Cystobacterineae</taxon>
        <taxon>Archangiaceae</taxon>
        <taxon>Stigmatella</taxon>
    </lineage>
</organism>
<protein>
    <submittedName>
        <fullName evidence="2">Uncharacterized protein</fullName>
    </submittedName>
</protein>
<gene>
    <name evidence="2" type="ORF">POL68_24600</name>
</gene>
<keyword evidence="1" id="KW-0472">Membrane</keyword>
<keyword evidence="1" id="KW-1133">Transmembrane helix</keyword>
<evidence type="ECO:0000313" key="2">
    <source>
        <dbReference type="EMBL" id="MDC0711671.1"/>
    </source>
</evidence>
<keyword evidence="1" id="KW-0812">Transmembrane</keyword>
<comment type="caution">
    <text evidence="2">The sequence shown here is derived from an EMBL/GenBank/DDBJ whole genome shotgun (WGS) entry which is preliminary data.</text>
</comment>
<sequence length="56" mass="6120">MWVLFVFAQVPEGLLGWLSARGVGLAEWGVGVLLCLVMLSIVIMLERELACFQPSA</sequence>
<dbReference type="RefSeq" id="WP_272141653.1">
    <property type="nucleotide sequence ID" value="NZ_JAQNDM010000002.1"/>
</dbReference>
<evidence type="ECO:0000256" key="1">
    <source>
        <dbReference type="SAM" id="Phobius"/>
    </source>
</evidence>
<evidence type="ECO:0000313" key="3">
    <source>
        <dbReference type="Proteomes" id="UP001221838"/>
    </source>
</evidence>
<accession>A0ABT5DDF8</accession>
<keyword evidence="3" id="KW-1185">Reference proteome</keyword>
<dbReference type="Proteomes" id="UP001221838">
    <property type="component" value="Unassembled WGS sequence"/>
</dbReference>
<reference evidence="2 3" key="1">
    <citation type="submission" date="2022-11" db="EMBL/GenBank/DDBJ databases">
        <title>Minimal conservation of predation-associated metabolite biosynthetic gene clusters underscores biosynthetic potential of Myxococcota including descriptions for ten novel species: Archangium lansinium sp. nov., Myxococcus landrumus sp. nov., Nannocystis bai.</title>
        <authorList>
            <person name="Ahearne A."/>
            <person name="Stevens C."/>
            <person name="Dowd S."/>
        </authorList>
    </citation>
    <scope>NUCLEOTIDE SEQUENCE [LARGE SCALE GENOMIC DNA]</scope>
    <source>
        <strain evidence="2 3">NCWAL01</strain>
    </source>
</reference>